<evidence type="ECO:0000313" key="2">
    <source>
        <dbReference type="Proteomes" id="UP001195965"/>
    </source>
</evidence>
<proteinExistence type="predicted"/>
<gene>
    <name evidence="1" type="ORF">HHS34_000620</name>
</gene>
<protein>
    <submittedName>
        <fullName evidence="1">Phosphate-starvation-inducible PsiE family protein</fullName>
    </submittedName>
</protein>
<name>A0ACD5HFD7_9PROT</name>
<accession>A0ACD5HFD7</accession>
<evidence type="ECO:0000313" key="1">
    <source>
        <dbReference type="EMBL" id="XRI73722.1"/>
    </source>
</evidence>
<reference evidence="1 2" key="1">
    <citation type="journal article" date="2021" name="ISME J.">
        <title>Genomic evolution of the class Acidithiobacillia: deep-branching Proteobacteria living in extreme acidic conditions.</title>
        <authorList>
            <person name="Moya-Beltran A."/>
            <person name="Beard S."/>
            <person name="Rojas-Villalobos C."/>
            <person name="Issotta F."/>
            <person name="Gallardo Y."/>
            <person name="Ulloa R."/>
            <person name="Giaveno A."/>
            <person name="Degli Esposti M."/>
            <person name="Johnson D.B."/>
            <person name="Quatrini R."/>
        </authorList>
    </citation>
    <scope>NUCLEOTIDE SEQUENCE [LARGE SCALE GENOMIC DNA]</scope>
    <source>
        <strain evidence="1 2">GG1-14</strain>
    </source>
</reference>
<keyword evidence="2" id="KW-1185">Reference proteome</keyword>
<sequence length="157" mass="17686">MTKSGAEESLPTIGVSGLRGRILRFYERFLDFIVVVLIFVMLLTLVASLVAVVWDVYETFLSFREEDAIQGLVSDVLSVFVLIELFRTFTDYLEFHRIRLRVLSEVAIVFVLRELFIGLYAHHLGPMDLIATAVLLAVLVGARVAAVKYAPHSPEKD</sequence>
<dbReference type="Proteomes" id="UP001195965">
    <property type="component" value="Chromosome"/>
</dbReference>
<dbReference type="EMBL" id="CP127526">
    <property type="protein sequence ID" value="XRI73722.1"/>
    <property type="molecule type" value="Genomic_DNA"/>
</dbReference>
<organism evidence="1 2">
    <name type="scientific">Acidithiobacillus montserratensis</name>
    <dbReference type="NCBI Taxonomy" id="2729135"/>
    <lineage>
        <taxon>Bacteria</taxon>
        <taxon>Pseudomonadati</taxon>
        <taxon>Pseudomonadota</taxon>
        <taxon>Acidithiobacillia</taxon>
        <taxon>Acidithiobacillales</taxon>
        <taxon>Acidithiobacillaceae</taxon>
        <taxon>Acidithiobacillus</taxon>
    </lineage>
</organism>